<feature type="binding site" evidence="10">
    <location>
        <position position="218"/>
    </location>
    <ligand>
        <name>ATP</name>
        <dbReference type="ChEBI" id="CHEBI:30616"/>
    </ligand>
</feature>
<keyword evidence="8 10" id="KW-0456">Lyase</keyword>
<protein>
    <recommendedName>
        <fullName evidence="3 10">Phosphoenolpyruvate carboxykinase (ATP)</fullName>
        <shortName evidence="10">PCK</shortName>
        <shortName evidence="10">PEP carboxykinase</shortName>
        <shortName evidence="10">PEPCK</shortName>
        <ecNumber evidence="3 10">4.1.1.49</ecNumber>
    </recommendedName>
</protein>
<dbReference type="Pfam" id="PF01293">
    <property type="entry name" value="PEPCK_ATP"/>
    <property type="match status" value="1"/>
</dbReference>
<comment type="pathway">
    <text evidence="1 10">Carbohydrate biosynthesis; gluconeogenesis.</text>
</comment>
<dbReference type="PANTHER" id="PTHR30031:SF0">
    <property type="entry name" value="PHOSPHOENOLPYRUVATE CARBOXYKINASE (ATP)"/>
    <property type="match status" value="1"/>
</dbReference>
<dbReference type="SUPFAM" id="SSF68923">
    <property type="entry name" value="PEP carboxykinase N-terminal domain"/>
    <property type="match status" value="1"/>
</dbReference>
<dbReference type="InterPro" id="IPR015994">
    <property type="entry name" value="PEPCK_ATP_CS"/>
</dbReference>
<keyword evidence="11" id="KW-0418">Kinase</keyword>
<dbReference type="AlphaFoldDB" id="A0A2D1TZY2"/>
<keyword evidence="5 10" id="KW-0547">Nucleotide-binding</keyword>
<feature type="binding site" evidence="10">
    <location>
        <position position="218"/>
    </location>
    <ligand>
        <name>Mn(2+)</name>
        <dbReference type="ChEBI" id="CHEBI:29035"/>
    </ligand>
</feature>
<sequence>MSNFGITLVEDPAENQPRLLVDLPAAELVEHAIRREEGRMASNGALVIETGERTGRSPNDRFIVDTPDVHDKIAWGAVNRPLSTESYEAIKAGIVDYLNERDVFVTRGMAGADRNHTRRLLVACERASQALFIKQMLARPLAREIARTGEPDFCVLAAPGYQCDPAIKGLNSSAAVVINFQERVILVAGTGYSGEIKKSIFSVMNYLLPVEDDVLPMHCSASMDPVTHETAVFFGLSGTGKTTLSANPTRLLIGDDEHGWSDMGIFNIEGGCYAKCEGLDAFHEPEIFNAVRFGAICENVVLDENRKPNYDDISITHNTRVAYPVEHIPNAWTKGMGTTPSVVLFLTCDAFGVLPPISRLTADAAMYHFVTGFTAKIPGTEVGVTEPTPTFSSLFGEPFMPLDPMVYAKMLGERIADGRTRVYLVNTGWIGGGYGVGHRIELAYTRALVARALDGTIEDSEFVHDDIFNVDIPTTCHGVPDGILVPRQYWQSTARYDEAAHNLAVMFEENFEKKYSHLPESVKAAGPHAQVHADARHRGRGLLGLRH</sequence>
<dbReference type="Gene3D" id="3.90.228.20">
    <property type="match status" value="1"/>
</dbReference>
<evidence type="ECO:0000256" key="4">
    <source>
        <dbReference type="ARBA" id="ARBA00022432"/>
    </source>
</evidence>
<feature type="binding site" evidence="10">
    <location>
        <position position="56"/>
    </location>
    <ligand>
        <name>substrate</name>
    </ligand>
</feature>
<comment type="function">
    <text evidence="10">Involved in the gluconeogenesis. Catalyzes the conversion of oxaloacetate (OAA) to phosphoenolpyruvate (PEP) through direct phosphoryl transfer between the nucleoside triphosphate and OAA.</text>
</comment>
<dbReference type="InterPro" id="IPR001272">
    <property type="entry name" value="PEP_carboxykinase_ATP"/>
</dbReference>
<evidence type="ECO:0000256" key="6">
    <source>
        <dbReference type="ARBA" id="ARBA00022793"/>
    </source>
</evidence>
<dbReference type="KEGG" id="caer:CSV91_04045"/>
<accession>A0A2D1TZY2</accession>
<dbReference type="EMBL" id="CP024160">
    <property type="protein sequence ID" value="ATP54881.1"/>
    <property type="molecule type" value="Genomic_DNA"/>
</dbReference>
<evidence type="ECO:0000256" key="7">
    <source>
        <dbReference type="ARBA" id="ARBA00022840"/>
    </source>
</evidence>
<dbReference type="GO" id="GO:0004612">
    <property type="term" value="F:phosphoenolpyruvate carboxykinase (ATP) activity"/>
    <property type="evidence" value="ECO:0007669"/>
    <property type="project" value="UniProtKB-UniRule"/>
</dbReference>
<dbReference type="EC" id="4.1.1.49" evidence="3 10"/>
<keyword evidence="10" id="KW-0963">Cytoplasm</keyword>
<keyword evidence="6 10" id="KW-0210">Decarboxylase</keyword>
<feature type="binding site" evidence="10">
    <location>
        <position position="256"/>
    </location>
    <ligand>
        <name>Mn(2+)</name>
        <dbReference type="ChEBI" id="CHEBI:29035"/>
    </ligand>
</feature>
<evidence type="ECO:0000313" key="12">
    <source>
        <dbReference type="Proteomes" id="UP000225608"/>
    </source>
</evidence>
<dbReference type="NCBIfam" id="NF006821">
    <property type="entry name" value="PRK09344.1-3"/>
    <property type="match status" value="1"/>
</dbReference>
<feature type="binding site" evidence="10">
    <location>
        <position position="192"/>
    </location>
    <ligand>
        <name>substrate</name>
    </ligand>
</feature>
<evidence type="ECO:0000256" key="3">
    <source>
        <dbReference type="ARBA" id="ARBA00012363"/>
    </source>
</evidence>
<dbReference type="PIRSF" id="PIRSF006294">
    <property type="entry name" value="PEP_crbxkin"/>
    <property type="match status" value="1"/>
</dbReference>
<gene>
    <name evidence="10 11" type="primary">pckA</name>
    <name evidence="11" type="ORF">CSV91_04045</name>
</gene>
<dbReference type="Gene3D" id="3.40.449.10">
    <property type="entry name" value="Phosphoenolpyruvate Carboxykinase, domain 1"/>
    <property type="match status" value="1"/>
</dbReference>
<dbReference type="GO" id="GO:0005524">
    <property type="term" value="F:ATP binding"/>
    <property type="evidence" value="ECO:0007669"/>
    <property type="project" value="UniProtKB-UniRule"/>
</dbReference>
<dbReference type="InterPro" id="IPR008210">
    <property type="entry name" value="PEP_carboxykinase_N"/>
</dbReference>
<keyword evidence="10" id="KW-0479">Metal-binding</keyword>
<dbReference type="InterPro" id="IPR013035">
    <property type="entry name" value="PEP_carboxykinase_C"/>
</dbReference>
<keyword evidence="11" id="KW-0670">Pyruvate</keyword>
<proteinExistence type="inferred from homology"/>
<feature type="binding site" evidence="10">
    <location>
        <position position="198"/>
    </location>
    <ligand>
        <name>ATP</name>
        <dbReference type="ChEBI" id="CHEBI:30616"/>
    </ligand>
</feature>
<evidence type="ECO:0000256" key="10">
    <source>
        <dbReference type="HAMAP-Rule" id="MF_00453"/>
    </source>
</evidence>
<organism evidence="11 12">
    <name type="scientific">Collinsella aerofaciens</name>
    <dbReference type="NCBI Taxonomy" id="74426"/>
    <lineage>
        <taxon>Bacteria</taxon>
        <taxon>Bacillati</taxon>
        <taxon>Actinomycetota</taxon>
        <taxon>Coriobacteriia</taxon>
        <taxon>Coriobacteriales</taxon>
        <taxon>Coriobacteriaceae</taxon>
        <taxon>Collinsella</taxon>
    </lineage>
</organism>
<dbReference type="SUPFAM" id="SSF53795">
    <property type="entry name" value="PEP carboxykinase-like"/>
    <property type="match status" value="1"/>
</dbReference>
<feature type="binding site" evidence="10">
    <location>
        <position position="198"/>
    </location>
    <ligand>
        <name>Mn(2+)</name>
        <dbReference type="ChEBI" id="CHEBI:29035"/>
    </ligand>
</feature>
<feature type="binding site" evidence="10">
    <location>
        <position position="445"/>
    </location>
    <ligand>
        <name>ATP</name>
        <dbReference type="ChEBI" id="CHEBI:30616"/>
    </ligand>
</feature>
<dbReference type="GO" id="GO:0005829">
    <property type="term" value="C:cytosol"/>
    <property type="evidence" value="ECO:0007669"/>
    <property type="project" value="TreeGrafter"/>
</dbReference>
<dbReference type="NCBIfam" id="TIGR00224">
    <property type="entry name" value="pckA"/>
    <property type="match status" value="1"/>
</dbReference>
<evidence type="ECO:0000256" key="1">
    <source>
        <dbReference type="ARBA" id="ARBA00004742"/>
    </source>
</evidence>
<dbReference type="GO" id="GO:0006094">
    <property type="term" value="P:gluconeogenesis"/>
    <property type="evidence" value="ECO:0007669"/>
    <property type="project" value="UniProtKB-UniRule"/>
</dbReference>
<evidence type="ECO:0000256" key="5">
    <source>
        <dbReference type="ARBA" id="ARBA00022741"/>
    </source>
</evidence>
<comment type="subcellular location">
    <subcellularLocation>
        <location evidence="10">Cytoplasm</location>
    </subcellularLocation>
</comment>
<dbReference type="HAMAP" id="MF_00453">
    <property type="entry name" value="PEPCK_ATP"/>
    <property type="match status" value="1"/>
</dbReference>
<keyword evidence="7 10" id="KW-0067">ATP-binding</keyword>
<keyword evidence="4 10" id="KW-0312">Gluconeogenesis</keyword>
<dbReference type="PROSITE" id="PS00532">
    <property type="entry name" value="PEPCK_ATP"/>
    <property type="match status" value="1"/>
</dbReference>
<reference evidence="11 12" key="1">
    <citation type="submission" date="2017-10" db="EMBL/GenBank/DDBJ databases">
        <title>Complete genome sequence of Collinsella aerofaciens isolated from the gut of a healthy adult Indian.</title>
        <authorList>
            <person name="Bag S."/>
            <person name="Ghosh T.S."/>
            <person name="Das B."/>
        </authorList>
    </citation>
    <scope>NUCLEOTIDE SEQUENCE [LARGE SCALE GENOMIC DNA]</scope>
    <source>
        <strain evidence="12">indica</strain>
    </source>
</reference>
<dbReference type="Gene3D" id="2.170.8.10">
    <property type="entry name" value="Phosphoenolpyruvate Carboxykinase, domain 2"/>
    <property type="match status" value="1"/>
</dbReference>
<dbReference type="Proteomes" id="UP000225608">
    <property type="component" value="Chromosome"/>
</dbReference>
<dbReference type="GO" id="GO:0016301">
    <property type="term" value="F:kinase activity"/>
    <property type="evidence" value="ECO:0007669"/>
    <property type="project" value="UniProtKB-KW"/>
</dbReference>
<evidence type="ECO:0000256" key="9">
    <source>
        <dbReference type="ARBA" id="ARBA00047371"/>
    </source>
</evidence>
<dbReference type="GO" id="GO:0046872">
    <property type="term" value="F:metal ion binding"/>
    <property type="evidence" value="ECO:0007669"/>
    <property type="project" value="UniProtKB-KW"/>
</dbReference>
<dbReference type="UniPathway" id="UPA00138"/>
<feature type="binding site" evidence="10">
    <location>
        <position position="284"/>
    </location>
    <ligand>
        <name>ATP</name>
        <dbReference type="ChEBI" id="CHEBI:30616"/>
    </ligand>
</feature>
<evidence type="ECO:0000313" key="11">
    <source>
        <dbReference type="EMBL" id="ATP54881.1"/>
    </source>
</evidence>
<keyword evidence="10" id="KW-0464">Manganese</keyword>
<keyword evidence="11" id="KW-0808">Transferase</keyword>
<evidence type="ECO:0000256" key="8">
    <source>
        <dbReference type="ARBA" id="ARBA00023239"/>
    </source>
</evidence>
<feature type="binding site" evidence="10">
    <location>
        <position position="320"/>
    </location>
    <ligand>
        <name>substrate</name>
    </ligand>
</feature>
<comment type="similarity">
    <text evidence="2 10">Belongs to the phosphoenolpyruvate carboxykinase (ATP) family.</text>
</comment>
<comment type="cofactor">
    <cofactor evidence="10">
        <name>Mn(2+)</name>
        <dbReference type="ChEBI" id="CHEBI:29035"/>
    </cofactor>
    <text evidence="10">Binds 1 Mn(2+) ion per subunit.</text>
</comment>
<dbReference type="PANTHER" id="PTHR30031">
    <property type="entry name" value="PHOSPHOENOLPYRUVATE CARBOXYKINASE ATP"/>
    <property type="match status" value="1"/>
</dbReference>
<feature type="binding site" evidence="10">
    <location>
        <begin position="439"/>
        <end position="440"/>
    </location>
    <ligand>
        <name>ATP</name>
        <dbReference type="ChEBI" id="CHEBI:30616"/>
    </ligand>
</feature>
<name>A0A2D1TZY2_9ACTN</name>
<evidence type="ECO:0000256" key="2">
    <source>
        <dbReference type="ARBA" id="ARBA00006052"/>
    </source>
</evidence>
<feature type="binding site" evidence="10">
    <location>
        <position position="198"/>
    </location>
    <ligand>
        <name>substrate</name>
    </ligand>
</feature>
<feature type="binding site" evidence="10">
    <location>
        <position position="320"/>
    </location>
    <ligand>
        <name>ATP</name>
        <dbReference type="ChEBI" id="CHEBI:30616"/>
    </ligand>
</feature>
<feature type="binding site" evidence="10">
    <location>
        <begin position="235"/>
        <end position="243"/>
    </location>
    <ligand>
        <name>ATP</name>
        <dbReference type="ChEBI" id="CHEBI:30616"/>
    </ligand>
</feature>
<dbReference type="NCBIfam" id="NF006820">
    <property type="entry name" value="PRK09344.1-2"/>
    <property type="match status" value="1"/>
</dbReference>
<comment type="catalytic activity">
    <reaction evidence="9 10">
        <text>oxaloacetate + ATP = phosphoenolpyruvate + ADP + CO2</text>
        <dbReference type="Rhea" id="RHEA:18617"/>
        <dbReference type="ChEBI" id="CHEBI:16452"/>
        <dbReference type="ChEBI" id="CHEBI:16526"/>
        <dbReference type="ChEBI" id="CHEBI:30616"/>
        <dbReference type="ChEBI" id="CHEBI:58702"/>
        <dbReference type="ChEBI" id="CHEBI:456216"/>
        <dbReference type="EC" id="4.1.1.49"/>
    </reaction>
</comment>